<dbReference type="EMBL" id="JAUJFL010000002">
    <property type="protein sequence ID" value="KAK2609636.1"/>
    <property type="molecule type" value="Genomic_DNA"/>
</dbReference>
<evidence type="ECO:0000313" key="2">
    <source>
        <dbReference type="EMBL" id="KAK2609636.1"/>
    </source>
</evidence>
<dbReference type="AlphaFoldDB" id="A0AAD9SJ50"/>
<evidence type="ECO:0000256" key="1">
    <source>
        <dbReference type="SAM" id="MobiDB-lite"/>
    </source>
</evidence>
<name>A0AAD9SJ50_PHOAM</name>
<reference evidence="2" key="1">
    <citation type="submission" date="2023-06" db="EMBL/GenBank/DDBJ databases">
        <authorList>
            <person name="Noh H."/>
        </authorList>
    </citation>
    <scope>NUCLEOTIDE SEQUENCE</scope>
    <source>
        <strain evidence="2">DUCC20226</strain>
    </source>
</reference>
<keyword evidence="3" id="KW-1185">Reference proteome</keyword>
<comment type="caution">
    <text evidence="2">The sequence shown here is derived from an EMBL/GenBank/DDBJ whole genome shotgun (WGS) entry which is preliminary data.</text>
</comment>
<proteinExistence type="predicted"/>
<accession>A0AAD9SJ50</accession>
<protein>
    <submittedName>
        <fullName evidence="2">Uncharacterized protein</fullName>
    </submittedName>
</protein>
<feature type="region of interest" description="Disordered" evidence="1">
    <location>
        <begin position="18"/>
        <end position="50"/>
    </location>
</feature>
<evidence type="ECO:0000313" key="3">
    <source>
        <dbReference type="Proteomes" id="UP001265746"/>
    </source>
</evidence>
<gene>
    <name evidence="2" type="ORF">N8I77_003129</name>
</gene>
<sequence>MQSLTRAAANFVVGFGAAGEGRQARRHRGNTRRDALPGVPHQSGGPDDHDKRLRVLGAGEMKISGFLGGILGELGSSWSPLGAHKEPSPPDMPINNMPWPAIALPTWDNTDHGFGAWTQQD</sequence>
<organism evidence="2 3">
    <name type="scientific">Phomopsis amygdali</name>
    <name type="common">Fusicoccum amygdali</name>
    <dbReference type="NCBI Taxonomy" id="1214568"/>
    <lineage>
        <taxon>Eukaryota</taxon>
        <taxon>Fungi</taxon>
        <taxon>Dikarya</taxon>
        <taxon>Ascomycota</taxon>
        <taxon>Pezizomycotina</taxon>
        <taxon>Sordariomycetes</taxon>
        <taxon>Sordariomycetidae</taxon>
        <taxon>Diaporthales</taxon>
        <taxon>Diaporthaceae</taxon>
        <taxon>Diaporthe</taxon>
    </lineage>
</organism>
<dbReference type="Proteomes" id="UP001265746">
    <property type="component" value="Unassembled WGS sequence"/>
</dbReference>